<name>A0A6I6JY50_9BACT</name>
<accession>A0A6I6JY50</accession>
<sequence length="267" mass="31326">MKRLLFILSVFFLFSMACNAQDCIEVCENKATHIISNEKITYLQVGDHDKIMAEIVPEHPNLVRVKAVKNFEGETSLTLVSANKVYSLFVKYADTGRLSWQLEDFHFQKNGNLTTGRIPDYLLKELGFQILSRNQKHIKKRKKKKDGIRFQLSNIYLKNDALFFELEITNQTNLGYEVEGFHWWIGDKRQYKATNVQEYPVEPEYQHYNIRYIPAKTKLREVFVLPKLTIPDKRILTIEMLEKALGNTGRKLSLEVKNRDIFQARTF</sequence>
<protein>
    <submittedName>
        <fullName evidence="2">Conjugative transposon protein TraN</fullName>
    </submittedName>
</protein>
<dbReference type="Pfam" id="PF13595">
    <property type="entry name" value="DUF4138"/>
    <property type="match status" value="1"/>
</dbReference>
<dbReference type="Proteomes" id="UP000428260">
    <property type="component" value="Chromosome"/>
</dbReference>
<dbReference type="AlphaFoldDB" id="A0A6I6JY50"/>
<dbReference type="KEGG" id="mcos:GM418_21125"/>
<proteinExistence type="predicted"/>
<feature type="chain" id="PRO_5026005462" evidence="1">
    <location>
        <begin position="21"/>
        <end position="267"/>
    </location>
</feature>
<evidence type="ECO:0000313" key="3">
    <source>
        <dbReference type="Proteomes" id="UP000428260"/>
    </source>
</evidence>
<feature type="signal peptide" evidence="1">
    <location>
        <begin position="1"/>
        <end position="20"/>
    </location>
</feature>
<gene>
    <name evidence="2" type="primary">traN</name>
    <name evidence="2" type="ORF">GM418_21125</name>
</gene>
<evidence type="ECO:0000256" key="1">
    <source>
        <dbReference type="SAM" id="SignalP"/>
    </source>
</evidence>
<evidence type="ECO:0000313" key="2">
    <source>
        <dbReference type="EMBL" id="QGY46078.1"/>
    </source>
</evidence>
<dbReference type="NCBIfam" id="TIGR03780">
    <property type="entry name" value="Bac_Flav_CT_N"/>
    <property type="match status" value="1"/>
</dbReference>
<organism evidence="2 3">
    <name type="scientific">Maribellus comscasis</name>
    <dbReference type="NCBI Taxonomy" id="2681766"/>
    <lineage>
        <taxon>Bacteria</taxon>
        <taxon>Pseudomonadati</taxon>
        <taxon>Bacteroidota</taxon>
        <taxon>Bacteroidia</taxon>
        <taxon>Marinilabiliales</taxon>
        <taxon>Prolixibacteraceae</taxon>
        <taxon>Maribellus</taxon>
    </lineage>
</organism>
<keyword evidence="1" id="KW-0732">Signal</keyword>
<reference evidence="2 3" key="1">
    <citation type="submission" date="2019-11" db="EMBL/GenBank/DDBJ databases">
        <authorList>
            <person name="Zheng R.K."/>
            <person name="Sun C.M."/>
        </authorList>
    </citation>
    <scope>NUCLEOTIDE SEQUENCE [LARGE SCALE GENOMIC DNA]</scope>
    <source>
        <strain evidence="2 3">WC007</strain>
    </source>
</reference>
<dbReference type="PROSITE" id="PS51257">
    <property type="entry name" value="PROKAR_LIPOPROTEIN"/>
    <property type="match status" value="1"/>
</dbReference>
<dbReference type="RefSeq" id="WP_158869216.1">
    <property type="nucleotide sequence ID" value="NZ_CP046401.1"/>
</dbReference>
<dbReference type="EMBL" id="CP046401">
    <property type="protein sequence ID" value="QGY46078.1"/>
    <property type="molecule type" value="Genomic_DNA"/>
</dbReference>
<dbReference type="InterPro" id="IPR022298">
    <property type="entry name" value="Conjug_transposon_TraN"/>
</dbReference>
<keyword evidence="3" id="KW-1185">Reference proteome</keyword>